<dbReference type="KEGG" id="mars:A8C75_20425"/>
<evidence type="ECO:0000313" key="1">
    <source>
        <dbReference type="EMBL" id="ANG64605.1"/>
    </source>
</evidence>
<proteinExistence type="predicted"/>
<accession>A0A1A9F358</accession>
<evidence type="ECO:0000313" key="2">
    <source>
        <dbReference type="Proteomes" id="UP000078070"/>
    </source>
</evidence>
<dbReference type="Proteomes" id="UP000078070">
    <property type="component" value="Chromosome"/>
</dbReference>
<dbReference type="AlphaFoldDB" id="A0A1A9F358"/>
<reference evidence="2" key="1">
    <citation type="submission" date="2016-05" db="EMBL/GenBank/DDBJ databases">
        <authorList>
            <person name="Baek K."/>
            <person name="Yang S.-J."/>
        </authorList>
    </citation>
    <scope>NUCLEOTIDE SEQUENCE [LARGE SCALE GENOMIC DNA]</scope>
    <source>
        <strain evidence="2">ST58-10</strain>
    </source>
</reference>
<keyword evidence="2" id="KW-1185">Reference proteome</keyword>
<protein>
    <submittedName>
        <fullName evidence="1">Uncharacterized protein</fullName>
    </submittedName>
</protein>
<dbReference type="EMBL" id="CP015839">
    <property type="protein sequence ID" value="ANG64605.1"/>
    <property type="molecule type" value="Genomic_DNA"/>
</dbReference>
<reference evidence="1 2" key="2">
    <citation type="journal article" date="2018" name="Int. J. Syst. Evol. Microbiol.">
        <title>Marinobacterium aestuarii sp. nov., a benzene-degrading marine bacterium isolated from estuary sediment.</title>
        <authorList>
            <person name="Bae S.S."/>
            <person name="Jung J."/>
            <person name="Chung D."/>
            <person name="Baek K."/>
        </authorList>
    </citation>
    <scope>NUCLEOTIDE SEQUENCE [LARGE SCALE GENOMIC DNA]</scope>
    <source>
        <strain evidence="1 2">ST58-10</strain>
    </source>
</reference>
<name>A0A1A9F358_9GAMM</name>
<sequence>MQSLLIVTELYGFDVTTGCLRGLCHDGRSLLVQAEPGQQVNCDLLQSLPCPFFLLSDQPAEVLGDMLMLSPRTLVSVPPFSTMEVAAMLDSGQAELLLEQALRG</sequence>
<gene>
    <name evidence="1" type="ORF">A8C75_20425</name>
</gene>
<organism evidence="1 2">
    <name type="scientific">Marinobacterium aestuarii</name>
    <dbReference type="NCBI Taxonomy" id="1821621"/>
    <lineage>
        <taxon>Bacteria</taxon>
        <taxon>Pseudomonadati</taxon>
        <taxon>Pseudomonadota</taxon>
        <taxon>Gammaproteobacteria</taxon>
        <taxon>Oceanospirillales</taxon>
        <taxon>Oceanospirillaceae</taxon>
        <taxon>Marinobacterium</taxon>
    </lineage>
</organism>
<dbReference type="RefSeq" id="WP_067386204.1">
    <property type="nucleotide sequence ID" value="NZ_CP015839.1"/>
</dbReference>